<dbReference type="Proteomes" id="UP001519654">
    <property type="component" value="Unassembled WGS sequence"/>
</dbReference>
<reference evidence="2 3" key="1">
    <citation type="submission" date="2021-06" db="EMBL/GenBank/DDBJ databases">
        <title>Actinoplanes lichenicola sp. nov., and Actinoplanes ovalisporus sp. nov., isolated from lichen in Thailand.</title>
        <authorList>
            <person name="Saeng-In P."/>
            <person name="Kanchanasin P."/>
            <person name="Yuki M."/>
            <person name="Kudo T."/>
            <person name="Ohkuma M."/>
            <person name="Phongsopitanun W."/>
            <person name="Tanasupawat S."/>
        </authorList>
    </citation>
    <scope>NUCLEOTIDE SEQUENCE [LARGE SCALE GENOMIC DNA]</scope>
    <source>
        <strain evidence="2 3">NBRC 110975</strain>
    </source>
</reference>
<feature type="transmembrane region" description="Helical" evidence="1">
    <location>
        <begin position="239"/>
        <end position="258"/>
    </location>
</feature>
<feature type="transmembrane region" description="Helical" evidence="1">
    <location>
        <begin position="278"/>
        <end position="296"/>
    </location>
</feature>
<dbReference type="EMBL" id="JAHKKG010000007">
    <property type="protein sequence ID" value="MBU2666853.1"/>
    <property type="molecule type" value="Genomic_DNA"/>
</dbReference>
<name>A0ABS5YTS5_9ACTN</name>
<evidence type="ECO:0000313" key="3">
    <source>
        <dbReference type="Proteomes" id="UP001519654"/>
    </source>
</evidence>
<feature type="transmembrane region" description="Helical" evidence="1">
    <location>
        <begin position="122"/>
        <end position="144"/>
    </location>
</feature>
<keyword evidence="1" id="KW-0472">Membrane</keyword>
<keyword evidence="3" id="KW-1185">Reference proteome</keyword>
<dbReference type="RefSeq" id="WP_215790759.1">
    <property type="nucleotide sequence ID" value="NZ_JAHKKG010000007.1"/>
</dbReference>
<feature type="transmembrane region" description="Helical" evidence="1">
    <location>
        <begin position="89"/>
        <end position="110"/>
    </location>
</feature>
<sequence>MTTNLVDRYVFTALRRVPEQQRSDIDRELRASIEDAVEARLEAGESREAAIERTLLELGDPDRLADSYAGRPNYLIGPELYPVWRRLTLMLLTTVLPIVVIVVAVVQILSGDVTVGDVIGSAIGTIINVGAQMVFWSTLGIWIIERTGAGKDDLNRPWTPKDLPKYERGAPSRIQLAANLVWPATLVLLLVLQQFAFTEVPLLDPANWSFWWPVLIVLVVLKGLLAYWVYRAGTWTRPIAVVNAVHGLAVAAVLLYLLGSDNFFNPAFTGFNDVPVDLTGWISVATMICVALSIAYDIGDVTRKTVQAGKGLPAKIPGSGNTYA</sequence>
<proteinExistence type="predicted"/>
<organism evidence="2 3">
    <name type="scientific">Paractinoplanes bogorensis</name>
    <dbReference type="NCBI Taxonomy" id="1610840"/>
    <lineage>
        <taxon>Bacteria</taxon>
        <taxon>Bacillati</taxon>
        <taxon>Actinomycetota</taxon>
        <taxon>Actinomycetes</taxon>
        <taxon>Micromonosporales</taxon>
        <taxon>Micromonosporaceae</taxon>
        <taxon>Paractinoplanes</taxon>
    </lineage>
</organism>
<dbReference type="InterPro" id="IPR047928">
    <property type="entry name" value="Perm_prefix_1"/>
</dbReference>
<accession>A0ABS5YTS5</accession>
<keyword evidence="1" id="KW-1133">Transmembrane helix</keyword>
<protein>
    <submittedName>
        <fullName evidence="2">Uncharacterized protein</fullName>
    </submittedName>
</protein>
<dbReference type="NCBIfam" id="NF038403">
    <property type="entry name" value="perm_prefix_1"/>
    <property type="match status" value="1"/>
</dbReference>
<keyword evidence="1" id="KW-0812">Transmembrane</keyword>
<comment type="caution">
    <text evidence="2">The sequence shown here is derived from an EMBL/GenBank/DDBJ whole genome shotgun (WGS) entry which is preliminary data.</text>
</comment>
<feature type="transmembrane region" description="Helical" evidence="1">
    <location>
        <begin position="176"/>
        <end position="197"/>
    </location>
</feature>
<evidence type="ECO:0000256" key="1">
    <source>
        <dbReference type="SAM" id="Phobius"/>
    </source>
</evidence>
<feature type="transmembrane region" description="Helical" evidence="1">
    <location>
        <begin position="209"/>
        <end position="230"/>
    </location>
</feature>
<gene>
    <name evidence="2" type="ORF">KOI35_25405</name>
</gene>
<evidence type="ECO:0000313" key="2">
    <source>
        <dbReference type="EMBL" id="MBU2666853.1"/>
    </source>
</evidence>